<accession>A0A9D4NJ08</accession>
<proteinExistence type="predicted"/>
<comment type="caution">
    <text evidence="1">The sequence shown here is derived from an EMBL/GenBank/DDBJ whole genome shotgun (WGS) entry which is preliminary data.</text>
</comment>
<gene>
    <name evidence="1" type="ORF">DPMN_018245</name>
</gene>
<evidence type="ECO:0000313" key="2">
    <source>
        <dbReference type="Proteomes" id="UP000828390"/>
    </source>
</evidence>
<protein>
    <submittedName>
        <fullName evidence="1">Uncharacterized protein</fullName>
    </submittedName>
</protein>
<name>A0A9D4NJ08_DREPO</name>
<evidence type="ECO:0000313" key="1">
    <source>
        <dbReference type="EMBL" id="KAH3894087.1"/>
    </source>
</evidence>
<sequence length="199" mass="22672">MITSPPPGGHVFQQTRSFFKLIQDIIKTNVLTKFHEDWTKNVTFKVLTSFYFSHISGHVFQQTGIISILTEFHKDQTINVNSRSVNKEKCHVFQATGTIFKFFHDDLSINVASSVLTRKNATTSGSHAFQQTRTIFKLIQSASPPDGQPNGTIFKLVQYFIDNEDRTISVASRVLTRQMLTPHDSHYRQRTKGDHKSSP</sequence>
<dbReference type="Proteomes" id="UP000828390">
    <property type="component" value="Unassembled WGS sequence"/>
</dbReference>
<dbReference type="AlphaFoldDB" id="A0A9D4NJ08"/>
<keyword evidence="2" id="KW-1185">Reference proteome</keyword>
<reference evidence="1" key="1">
    <citation type="journal article" date="2019" name="bioRxiv">
        <title>The Genome of the Zebra Mussel, Dreissena polymorpha: A Resource for Invasive Species Research.</title>
        <authorList>
            <person name="McCartney M.A."/>
            <person name="Auch B."/>
            <person name="Kono T."/>
            <person name="Mallez S."/>
            <person name="Zhang Y."/>
            <person name="Obille A."/>
            <person name="Becker A."/>
            <person name="Abrahante J.E."/>
            <person name="Garbe J."/>
            <person name="Badalamenti J.P."/>
            <person name="Herman A."/>
            <person name="Mangelson H."/>
            <person name="Liachko I."/>
            <person name="Sullivan S."/>
            <person name="Sone E.D."/>
            <person name="Koren S."/>
            <person name="Silverstein K.A.T."/>
            <person name="Beckman K.B."/>
            <person name="Gohl D.M."/>
        </authorList>
    </citation>
    <scope>NUCLEOTIDE SEQUENCE</scope>
    <source>
        <strain evidence="1">Duluth1</strain>
        <tissue evidence="1">Whole animal</tissue>
    </source>
</reference>
<organism evidence="1 2">
    <name type="scientific">Dreissena polymorpha</name>
    <name type="common">Zebra mussel</name>
    <name type="synonym">Mytilus polymorpha</name>
    <dbReference type="NCBI Taxonomy" id="45954"/>
    <lineage>
        <taxon>Eukaryota</taxon>
        <taxon>Metazoa</taxon>
        <taxon>Spiralia</taxon>
        <taxon>Lophotrochozoa</taxon>
        <taxon>Mollusca</taxon>
        <taxon>Bivalvia</taxon>
        <taxon>Autobranchia</taxon>
        <taxon>Heteroconchia</taxon>
        <taxon>Euheterodonta</taxon>
        <taxon>Imparidentia</taxon>
        <taxon>Neoheterodontei</taxon>
        <taxon>Myida</taxon>
        <taxon>Dreissenoidea</taxon>
        <taxon>Dreissenidae</taxon>
        <taxon>Dreissena</taxon>
    </lineage>
</organism>
<dbReference type="EMBL" id="JAIWYP010000001">
    <property type="protein sequence ID" value="KAH3894087.1"/>
    <property type="molecule type" value="Genomic_DNA"/>
</dbReference>
<reference evidence="1" key="2">
    <citation type="submission" date="2020-11" db="EMBL/GenBank/DDBJ databases">
        <authorList>
            <person name="McCartney M.A."/>
            <person name="Auch B."/>
            <person name="Kono T."/>
            <person name="Mallez S."/>
            <person name="Becker A."/>
            <person name="Gohl D.M."/>
            <person name="Silverstein K.A.T."/>
            <person name="Koren S."/>
            <person name="Bechman K.B."/>
            <person name="Herman A."/>
            <person name="Abrahante J.E."/>
            <person name="Garbe J."/>
        </authorList>
    </citation>
    <scope>NUCLEOTIDE SEQUENCE</scope>
    <source>
        <strain evidence="1">Duluth1</strain>
        <tissue evidence="1">Whole animal</tissue>
    </source>
</reference>